<dbReference type="InterPro" id="IPR048637">
    <property type="entry name" value="MELK_UBA"/>
</dbReference>
<evidence type="ECO:0000313" key="14">
    <source>
        <dbReference type="Proteomes" id="UP000792457"/>
    </source>
</evidence>
<protein>
    <recommendedName>
        <fullName evidence="2">non-specific serine/threonine protein kinase</fullName>
        <ecNumber evidence="2">2.7.11.1</ecNumber>
    </recommendedName>
</protein>
<dbReference type="AlphaFoldDB" id="A0A8K0JZ55"/>
<dbReference type="CDD" id="cd14341">
    <property type="entry name" value="UBA_MELK"/>
    <property type="match status" value="1"/>
</dbReference>
<dbReference type="InterPro" id="IPR028375">
    <property type="entry name" value="KA1/Ssp2_C"/>
</dbReference>
<evidence type="ECO:0000256" key="1">
    <source>
        <dbReference type="ARBA" id="ARBA00006234"/>
    </source>
</evidence>
<dbReference type="GO" id="GO:0005524">
    <property type="term" value="F:ATP binding"/>
    <property type="evidence" value="ECO:0007669"/>
    <property type="project" value="UniProtKB-UniRule"/>
</dbReference>
<comment type="caution">
    <text evidence="13">The sequence shown here is derived from an EMBL/GenBank/DDBJ whole genome shotgun (WGS) entry which is preliminary data.</text>
</comment>
<dbReference type="OrthoDB" id="193931at2759"/>
<gene>
    <name evidence="13" type="ORF">J437_LFUL006034</name>
</gene>
<sequence>MIPYEFSLLEEHYEMHETIGRGGFAKVKLATHVLTDEKVAIKIMDKRKLGDDLPRVLTELAAMKILDHQNICRLIQALETENYIFMVLEYCPGGELFDYIVEKDRLSEVESRSFFRQIISAVGYVHNLGYAHRDLKPENLLLDEEQKLKLIDFGLCAKPVGGMDSKLETCCGSPAYAAPELVSGKAYLGSEADIWSMGVLLYALLCGFLPFDDENIGHLYRKILGGHYQQPKWLSDDSKKLIRSMLQVDPKRRISIKELCCHPWVMEGYDTPVLCDTQKDRKFLDEDCVKEMSAFRGVSVNKMREALLQWKFDFDTATYLLLLQRKKRGLPISLFNVVHPWTEIPLSMKDMKSEYIEDLMHHNKEIKKIESIKNVHTSLDGGLDNIHLLHMGTECSTPGKEPDVLNDNNQLRKGDNIQVIVTKPMDEEDDIEEKENFLAPKVPITPRRNKRIIKSPGLEVTPKKCSVKLSPARSVDSALHCQTPSRERIRPDGDGFGFVGTPISARKVFGSIERGLNKVRNILTPKKRQQQSDDERRRQRRKHDQQSSRPALVSGKGLCNVSTTGSKNAEHVLNELRRALLSKGIPCTQKGRFLYLTNQGGTGRHYEMYYIEILGKTAISLSQVCIFNFLYRFYIIF</sequence>
<dbReference type="GO" id="GO:0005737">
    <property type="term" value="C:cytoplasm"/>
    <property type="evidence" value="ECO:0007669"/>
    <property type="project" value="TreeGrafter"/>
</dbReference>
<dbReference type="InterPro" id="IPR011009">
    <property type="entry name" value="Kinase-like_dom_sf"/>
</dbReference>
<feature type="binding site" evidence="10">
    <location>
        <position position="42"/>
    </location>
    <ligand>
        <name>ATP</name>
        <dbReference type="ChEBI" id="CHEBI:30616"/>
    </ligand>
</feature>
<dbReference type="GO" id="GO:0035556">
    <property type="term" value="P:intracellular signal transduction"/>
    <property type="evidence" value="ECO:0007669"/>
    <property type="project" value="TreeGrafter"/>
</dbReference>
<keyword evidence="7 10" id="KW-0067">ATP-binding</keyword>
<reference evidence="13" key="1">
    <citation type="submission" date="2013-04" db="EMBL/GenBank/DDBJ databases">
        <authorList>
            <person name="Qu J."/>
            <person name="Murali S.C."/>
            <person name="Bandaranaike D."/>
            <person name="Bellair M."/>
            <person name="Blankenburg K."/>
            <person name="Chao H."/>
            <person name="Dinh H."/>
            <person name="Doddapaneni H."/>
            <person name="Downs B."/>
            <person name="Dugan-Rocha S."/>
            <person name="Elkadiri S."/>
            <person name="Gnanaolivu R.D."/>
            <person name="Hernandez B."/>
            <person name="Javaid M."/>
            <person name="Jayaseelan J.C."/>
            <person name="Lee S."/>
            <person name="Li M."/>
            <person name="Ming W."/>
            <person name="Munidasa M."/>
            <person name="Muniz J."/>
            <person name="Nguyen L."/>
            <person name="Ongeri F."/>
            <person name="Osuji N."/>
            <person name="Pu L.-L."/>
            <person name="Puazo M."/>
            <person name="Qu C."/>
            <person name="Quiroz J."/>
            <person name="Raj R."/>
            <person name="Weissenberger G."/>
            <person name="Xin Y."/>
            <person name="Zou X."/>
            <person name="Han Y."/>
            <person name="Richards S."/>
            <person name="Worley K."/>
            <person name="Muzny D."/>
            <person name="Gibbs R."/>
        </authorList>
    </citation>
    <scope>NUCLEOTIDE SEQUENCE</scope>
    <source>
        <strain evidence="13">Sampled in the wild</strain>
    </source>
</reference>
<evidence type="ECO:0000256" key="2">
    <source>
        <dbReference type="ARBA" id="ARBA00012513"/>
    </source>
</evidence>
<dbReference type="PROSITE" id="PS00107">
    <property type="entry name" value="PROTEIN_KINASE_ATP"/>
    <property type="match status" value="1"/>
</dbReference>
<dbReference type="Proteomes" id="UP000792457">
    <property type="component" value="Unassembled WGS sequence"/>
</dbReference>
<dbReference type="Gene3D" id="3.30.310.80">
    <property type="entry name" value="Kinase associated domain 1, KA1"/>
    <property type="match status" value="1"/>
</dbReference>
<keyword evidence="14" id="KW-1185">Reference proteome</keyword>
<dbReference type="GO" id="GO:0004674">
    <property type="term" value="F:protein serine/threonine kinase activity"/>
    <property type="evidence" value="ECO:0007669"/>
    <property type="project" value="UniProtKB-KW"/>
</dbReference>
<dbReference type="Pfam" id="PF00069">
    <property type="entry name" value="Pkinase"/>
    <property type="match status" value="1"/>
</dbReference>
<accession>A0A8K0JZ55</accession>
<feature type="region of interest" description="Disordered" evidence="11">
    <location>
        <begin position="522"/>
        <end position="553"/>
    </location>
</feature>
<dbReference type="InterPro" id="IPR017441">
    <property type="entry name" value="Protein_kinase_ATP_BS"/>
</dbReference>
<keyword evidence="6" id="KW-0418">Kinase</keyword>
<feature type="domain" description="Protein kinase" evidence="12">
    <location>
        <begin position="13"/>
        <end position="265"/>
    </location>
</feature>
<dbReference type="Gene3D" id="1.10.510.10">
    <property type="entry name" value="Transferase(Phosphotransferase) domain 1"/>
    <property type="match status" value="1"/>
</dbReference>
<dbReference type="SUPFAM" id="SSF56112">
    <property type="entry name" value="Protein kinase-like (PK-like)"/>
    <property type="match status" value="1"/>
</dbReference>
<evidence type="ECO:0000256" key="8">
    <source>
        <dbReference type="ARBA" id="ARBA00047899"/>
    </source>
</evidence>
<dbReference type="PANTHER" id="PTHR24346:SF30">
    <property type="entry name" value="MATERNAL EMBRYONIC LEUCINE ZIPPER KINASE"/>
    <property type="match status" value="1"/>
</dbReference>
<evidence type="ECO:0000256" key="9">
    <source>
        <dbReference type="ARBA" id="ARBA00048679"/>
    </source>
</evidence>
<dbReference type="SUPFAM" id="SSF103243">
    <property type="entry name" value="KA1-like"/>
    <property type="match status" value="1"/>
</dbReference>
<comment type="catalytic activity">
    <reaction evidence="8">
        <text>L-threonyl-[protein] + ATP = O-phospho-L-threonyl-[protein] + ADP + H(+)</text>
        <dbReference type="Rhea" id="RHEA:46608"/>
        <dbReference type="Rhea" id="RHEA-COMP:11060"/>
        <dbReference type="Rhea" id="RHEA-COMP:11605"/>
        <dbReference type="ChEBI" id="CHEBI:15378"/>
        <dbReference type="ChEBI" id="CHEBI:30013"/>
        <dbReference type="ChEBI" id="CHEBI:30616"/>
        <dbReference type="ChEBI" id="CHEBI:61977"/>
        <dbReference type="ChEBI" id="CHEBI:456216"/>
        <dbReference type="EC" id="2.7.11.1"/>
    </reaction>
</comment>
<dbReference type="EMBL" id="KZ308221">
    <property type="protein sequence ID" value="KAG8225023.1"/>
    <property type="molecule type" value="Genomic_DNA"/>
</dbReference>
<dbReference type="InterPro" id="IPR008271">
    <property type="entry name" value="Ser/Thr_kinase_AS"/>
</dbReference>
<evidence type="ECO:0000259" key="12">
    <source>
        <dbReference type="PROSITE" id="PS50011"/>
    </source>
</evidence>
<evidence type="ECO:0000256" key="7">
    <source>
        <dbReference type="ARBA" id="ARBA00022840"/>
    </source>
</evidence>
<dbReference type="FunFam" id="3.30.200.20:FF:000003">
    <property type="entry name" value="Non-specific serine/threonine protein kinase"/>
    <property type="match status" value="1"/>
</dbReference>
<evidence type="ECO:0000256" key="3">
    <source>
        <dbReference type="ARBA" id="ARBA00022527"/>
    </source>
</evidence>
<dbReference type="EC" id="2.7.11.1" evidence="2"/>
<proteinExistence type="inferred from homology"/>
<dbReference type="SMART" id="SM00220">
    <property type="entry name" value="S_TKc"/>
    <property type="match status" value="1"/>
</dbReference>
<name>A0A8K0JZ55_LADFU</name>
<dbReference type="PROSITE" id="PS50011">
    <property type="entry name" value="PROTEIN_KINASE_DOM"/>
    <property type="match status" value="1"/>
</dbReference>
<dbReference type="PROSITE" id="PS00108">
    <property type="entry name" value="PROTEIN_KINASE_ST"/>
    <property type="match status" value="1"/>
</dbReference>
<dbReference type="Pfam" id="PF21594">
    <property type="entry name" value="UBA_MELK"/>
    <property type="match status" value="1"/>
</dbReference>
<evidence type="ECO:0000313" key="13">
    <source>
        <dbReference type="EMBL" id="KAG8225023.1"/>
    </source>
</evidence>
<comment type="catalytic activity">
    <reaction evidence="9">
        <text>L-seryl-[protein] + ATP = O-phospho-L-seryl-[protein] + ADP + H(+)</text>
        <dbReference type="Rhea" id="RHEA:17989"/>
        <dbReference type="Rhea" id="RHEA-COMP:9863"/>
        <dbReference type="Rhea" id="RHEA-COMP:11604"/>
        <dbReference type="ChEBI" id="CHEBI:15378"/>
        <dbReference type="ChEBI" id="CHEBI:29999"/>
        <dbReference type="ChEBI" id="CHEBI:30616"/>
        <dbReference type="ChEBI" id="CHEBI:83421"/>
        <dbReference type="ChEBI" id="CHEBI:456216"/>
        <dbReference type="EC" id="2.7.11.1"/>
    </reaction>
</comment>
<evidence type="ECO:0000256" key="6">
    <source>
        <dbReference type="ARBA" id="ARBA00022777"/>
    </source>
</evidence>
<evidence type="ECO:0000256" key="4">
    <source>
        <dbReference type="ARBA" id="ARBA00022679"/>
    </source>
</evidence>
<keyword evidence="3" id="KW-0723">Serine/threonine-protein kinase</keyword>
<dbReference type="PANTHER" id="PTHR24346">
    <property type="entry name" value="MAP/MICROTUBULE AFFINITY-REGULATING KINASE"/>
    <property type="match status" value="1"/>
</dbReference>
<keyword evidence="5 10" id="KW-0547">Nucleotide-binding</keyword>
<comment type="similarity">
    <text evidence="1">Belongs to the protein kinase superfamily. CAMK Ser/Thr protein kinase family. SNF1 subfamily.</text>
</comment>
<reference evidence="13" key="2">
    <citation type="submission" date="2017-10" db="EMBL/GenBank/DDBJ databases">
        <title>Ladona fulva Genome sequencing and assembly.</title>
        <authorList>
            <person name="Murali S."/>
            <person name="Richards S."/>
            <person name="Bandaranaike D."/>
            <person name="Bellair M."/>
            <person name="Blankenburg K."/>
            <person name="Chao H."/>
            <person name="Dinh H."/>
            <person name="Doddapaneni H."/>
            <person name="Dugan-Rocha S."/>
            <person name="Elkadiri S."/>
            <person name="Gnanaolivu R."/>
            <person name="Hernandez B."/>
            <person name="Skinner E."/>
            <person name="Javaid M."/>
            <person name="Lee S."/>
            <person name="Li M."/>
            <person name="Ming W."/>
            <person name="Munidasa M."/>
            <person name="Muniz J."/>
            <person name="Nguyen L."/>
            <person name="Hughes D."/>
            <person name="Osuji N."/>
            <person name="Pu L.-L."/>
            <person name="Puazo M."/>
            <person name="Qu C."/>
            <person name="Quiroz J."/>
            <person name="Raj R."/>
            <person name="Weissenberger G."/>
            <person name="Xin Y."/>
            <person name="Zou X."/>
            <person name="Han Y."/>
            <person name="Worley K."/>
            <person name="Muzny D."/>
            <person name="Gibbs R."/>
        </authorList>
    </citation>
    <scope>NUCLEOTIDE SEQUENCE</scope>
    <source>
        <strain evidence="13">Sampled in the wild</strain>
    </source>
</reference>
<dbReference type="FunFam" id="1.10.510.10:FF:000901">
    <property type="entry name" value="Maternal embryonic leucine zipper kinase"/>
    <property type="match status" value="1"/>
</dbReference>
<evidence type="ECO:0000256" key="10">
    <source>
        <dbReference type="PROSITE-ProRule" id="PRU10141"/>
    </source>
</evidence>
<dbReference type="InterPro" id="IPR000719">
    <property type="entry name" value="Prot_kinase_dom"/>
</dbReference>
<evidence type="ECO:0000256" key="11">
    <source>
        <dbReference type="SAM" id="MobiDB-lite"/>
    </source>
</evidence>
<evidence type="ECO:0000256" key="5">
    <source>
        <dbReference type="ARBA" id="ARBA00022741"/>
    </source>
</evidence>
<keyword evidence="4" id="KW-0808">Transferase</keyword>
<organism evidence="13 14">
    <name type="scientific">Ladona fulva</name>
    <name type="common">Scarce chaser dragonfly</name>
    <name type="synonym">Libellula fulva</name>
    <dbReference type="NCBI Taxonomy" id="123851"/>
    <lineage>
        <taxon>Eukaryota</taxon>
        <taxon>Metazoa</taxon>
        <taxon>Ecdysozoa</taxon>
        <taxon>Arthropoda</taxon>
        <taxon>Hexapoda</taxon>
        <taxon>Insecta</taxon>
        <taxon>Pterygota</taxon>
        <taxon>Palaeoptera</taxon>
        <taxon>Odonata</taxon>
        <taxon>Epiprocta</taxon>
        <taxon>Anisoptera</taxon>
        <taxon>Libelluloidea</taxon>
        <taxon>Libellulidae</taxon>
        <taxon>Ladona</taxon>
    </lineage>
</organism>